<evidence type="ECO:0008006" key="10">
    <source>
        <dbReference type="Google" id="ProtNLM"/>
    </source>
</evidence>
<comment type="similarity">
    <text evidence="2">Belongs to the UPF0719 family.</text>
</comment>
<keyword evidence="3" id="KW-1003">Cell membrane</keyword>
<gene>
    <name evidence="8" type="ORF">SAMN04487996_11714</name>
</gene>
<dbReference type="InterPro" id="IPR007140">
    <property type="entry name" value="DUF350"/>
</dbReference>
<accession>A0A1G7SZ24</accession>
<feature type="transmembrane region" description="Helical" evidence="7">
    <location>
        <begin position="6"/>
        <end position="26"/>
    </location>
</feature>
<feature type="transmembrane region" description="Helical" evidence="7">
    <location>
        <begin position="47"/>
        <end position="66"/>
    </location>
</feature>
<keyword evidence="4 7" id="KW-0812">Transmembrane</keyword>
<dbReference type="OrthoDB" id="200249at2"/>
<evidence type="ECO:0000313" key="8">
    <source>
        <dbReference type="EMBL" id="SDG27570.1"/>
    </source>
</evidence>
<keyword evidence="6 7" id="KW-0472">Membrane</keyword>
<reference evidence="9" key="1">
    <citation type="submission" date="2016-10" db="EMBL/GenBank/DDBJ databases">
        <authorList>
            <person name="Varghese N."/>
            <person name="Submissions S."/>
        </authorList>
    </citation>
    <scope>NUCLEOTIDE SEQUENCE [LARGE SCALE GENOMIC DNA]</scope>
    <source>
        <strain evidence="9">DSM 25329</strain>
    </source>
</reference>
<protein>
    <recommendedName>
        <fullName evidence="10">DUF350 domain-containing protein</fullName>
    </recommendedName>
</protein>
<proteinExistence type="inferred from homology"/>
<sequence>MQQYIISSLVYSGIGIVVLLVTFGIIEILTPKHNLRREILENKNVALAIFAGFFMLAIAIIIASAIHG</sequence>
<evidence type="ECO:0000256" key="2">
    <source>
        <dbReference type="ARBA" id="ARBA00005779"/>
    </source>
</evidence>
<keyword evidence="5 7" id="KW-1133">Transmembrane helix</keyword>
<dbReference type="STRING" id="659014.SAMN04487996_11714"/>
<dbReference type="RefSeq" id="WP_090155769.1">
    <property type="nucleotide sequence ID" value="NZ_FNAN01000017.1"/>
</dbReference>
<keyword evidence="9" id="KW-1185">Reference proteome</keyword>
<dbReference type="EMBL" id="FNAN01000017">
    <property type="protein sequence ID" value="SDG27570.1"/>
    <property type="molecule type" value="Genomic_DNA"/>
</dbReference>
<evidence type="ECO:0000256" key="1">
    <source>
        <dbReference type="ARBA" id="ARBA00004651"/>
    </source>
</evidence>
<evidence type="ECO:0000256" key="5">
    <source>
        <dbReference type="ARBA" id="ARBA00022989"/>
    </source>
</evidence>
<organism evidence="8 9">
    <name type="scientific">Dyadobacter soli</name>
    <dbReference type="NCBI Taxonomy" id="659014"/>
    <lineage>
        <taxon>Bacteria</taxon>
        <taxon>Pseudomonadati</taxon>
        <taxon>Bacteroidota</taxon>
        <taxon>Cytophagia</taxon>
        <taxon>Cytophagales</taxon>
        <taxon>Spirosomataceae</taxon>
        <taxon>Dyadobacter</taxon>
    </lineage>
</organism>
<evidence type="ECO:0000256" key="3">
    <source>
        <dbReference type="ARBA" id="ARBA00022475"/>
    </source>
</evidence>
<dbReference type="Pfam" id="PF03994">
    <property type="entry name" value="DUF350"/>
    <property type="match status" value="1"/>
</dbReference>
<evidence type="ECO:0000313" key="9">
    <source>
        <dbReference type="Proteomes" id="UP000198748"/>
    </source>
</evidence>
<evidence type="ECO:0000256" key="7">
    <source>
        <dbReference type="SAM" id="Phobius"/>
    </source>
</evidence>
<dbReference type="GO" id="GO:0005886">
    <property type="term" value="C:plasma membrane"/>
    <property type="evidence" value="ECO:0007669"/>
    <property type="project" value="UniProtKB-SubCell"/>
</dbReference>
<dbReference type="Proteomes" id="UP000198748">
    <property type="component" value="Unassembled WGS sequence"/>
</dbReference>
<evidence type="ECO:0000256" key="6">
    <source>
        <dbReference type="ARBA" id="ARBA00023136"/>
    </source>
</evidence>
<comment type="subcellular location">
    <subcellularLocation>
        <location evidence="1">Cell membrane</location>
        <topology evidence="1">Multi-pass membrane protein</topology>
    </subcellularLocation>
</comment>
<name>A0A1G7SZ24_9BACT</name>
<dbReference type="AlphaFoldDB" id="A0A1G7SZ24"/>
<evidence type="ECO:0000256" key="4">
    <source>
        <dbReference type="ARBA" id="ARBA00022692"/>
    </source>
</evidence>